<dbReference type="InterPro" id="IPR018392">
    <property type="entry name" value="LysM"/>
</dbReference>
<dbReference type="InterPro" id="IPR013783">
    <property type="entry name" value="Ig-like_fold"/>
</dbReference>
<dbReference type="PANTHER" id="PTHR38731:SF3">
    <property type="entry name" value="BLL6125 PROTEIN"/>
    <property type="match status" value="1"/>
</dbReference>
<dbReference type="InterPro" id="IPR036779">
    <property type="entry name" value="LysM_dom_sf"/>
</dbReference>
<dbReference type="SUPFAM" id="SSF54106">
    <property type="entry name" value="LysM domain"/>
    <property type="match status" value="1"/>
</dbReference>
<evidence type="ECO:0000313" key="3">
    <source>
        <dbReference type="EMBL" id="AOZ10923.1"/>
    </source>
</evidence>
<dbReference type="Gene3D" id="3.10.350.10">
    <property type="entry name" value="LysM domain"/>
    <property type="match status" value="1"/>
</dbReference>
<dbReference type="PROSITE" id="PS51782">
    <property type="entry name" value="LYSM"/>
    <property type="match status" value="1"/>
</dbReference>
<dbReference type="InterPro" id="IPR016930">
    <property type="entry name" value="UCP029644"/>
</dbReference>
<dbReference type="PANTHER" id="PTHR38731">
    <property type="entry name" value="LIPL45-RELATED LIPOPROTEIN-RELATED"/>
    <property type="match status" value="1"/>
</dbReference>
<dbReference type="Pfam" id="PF04773">
    <property type="entry name" value="FecR"/>
    <property type="match status" value="1"/>
</dbReference>
<keyword evidence="4" id="KW-1185">Reference proteome</keyword>
<proteinExistence type="predicted"/>
<name>A0ABM6FGE9_9BURK</name>
<dbReference type="SMART" id="SM00257">
    <property type="entry name" value="LysM"/>
    <property type="match status" value="1"/>
</dbReference>
<dbReference type="EMBL" id="CP017755">
    <property type="protein sequence ID" value="AOZ10923.1"/>
    <property type="molecule type" value="Genomic_DNA"/>
</dbReference>
<dbReference type="Gene3D" id="2.60.40.10">
    <property type="entry name" value="Immunoglobulins"/>
    <property type="match status" value="2"/>
</dbReference>
<evidence type="ECO:0000259" key="2">
    <source>
        <dbReference type="PROSITE" id="PS51782"/>
    </source>
</evidence>
<organism evidence="3 4">
    <name type="scientific">Cupriavidus malaysiensis</name>
    <dbReference type="NCBI Taxonomy" id="367825"/>
    <lineage>
        <taxon>Bacteria</taxon>
        <taxon>Pseudomonadati</taxon>
        <taxon>Pseudomonadota</taxon>
        <taxon>Betaproteobacteria</taxon>
        <taxon>Burkholderiales</taxon>
        <taxon>Burkholderiaceae</taxon>
        <taxon>Cupriavidus</taxon>
    </lineage>
</organism>
<dbReference type="Pfam" id="PF01476">
    <property type="entry name" value="LysM"/>
    <property type="match status" value="1"/>
</dbReference>
<dbReference type="PIRSF" id="PIRSF029644">
    <property type="entry name" value="UCP029644"/>
    <property type="match status" value="1"/>
</dbReference>
<feature type="signal peptide" evidence="1">
    <location>
        <begin position="1"/>
        <end position="34"/>
    </location>
</feature>
<accession>A0ABM6FGE9</accession>
<reference evidence="3 4" key="1">
    <citation type="submission" date="2016-10" db="EMBL/GenBank/DDBJ databases">
        <title>Complete genome sequences of three Cupriavidus strains isolated from various Malaysian environments.</title>
        <authorList>
            <person name="Abdullah A.A.-A."/>
            <person name="Shafie N.A.H."/>
            <person name="Lau N.S."/>
        </authorList>
    </citation>
    <scope>NUCLEOTIDE SEQUENCE [LARGE SCALE GENOMIC DNA]</scope>
    <source>
        <strain evidence="3 4">USMAA1020</strain>
    </source>
</reference>
<evidence type="ECO:0000313" key="4">
    <source>
        <dbReference type="Proteomes" id="UP000177515"/>
    </source>
</evidence>
<evidence type="ECO:0000256" key="1">
    <source>
        <dbReference type="SAM" id="SignalP"/>
    </source>
</evidence>
<feature type="chain" id="PRO_5046568653" description="LysM domain-containing protein" evidence="1">
    <location>
        <begin position="35"/>
        <end position="571"/>
    </location>
</feature>
<dbReference type="InterPro" id="IPR006860">
    <property type="entry name" value="FecR"/>
</dbReference>
<dbReference type="Gene3D" id="2.60.120.1440">
    <property type="match status" value="1"/>
</dbReference>
<feature type="domain" description="LysM" evidence="2">
    <location>
        <begin position="44"/>
        <end position="91"/>
    </location>
</feature>
<keyword evidence="1" id="KW-0732">Signal</keyword>
<gene>
    <name evidence="3" type="ORF">BKK80_29950</name>
</gene>
<sequence>MSRRSEGVRAGARLALAACGVAALCAVAVTRVWAGPAGTEGEDFIYLVERGDTLIGLADRYMTRLDGWRMLQQLNRVGDPYRLQPGTRLRIPLKYIAEQAGSARAVAVHGDVRADGAPLRAGTQLAEAARIETGVDGLVTIELSDRSRLTLPPSSAVQVRRLRAFAKTGLTDSMLEVGRGGAEAQVAPGGTGVGRFEMRTPMMVTGVRGTRYRVAADDAGNRSEVLQGIVGVAGITGAGKVGKAGAAARVGAGYGVSASGGGKLAAPVPLPPPPQLGALPQPVLGATAPLQWQPVAGASGYRVVVSRDAEQTEWLSTQRVAGQQATLADLPEGVLYVGVSAIGAQRLTGPASVQRFVVRLTPPAPFMLRPGKDSSQYGQQVGFAWAHVDGGVRAYEYEVAGDSDFRDAAVQPLRSEQTEAGRELALGRWWWRVRSLDAAGQPGPWSESVPFTVEPPPPQPSLADDGGDTLRIRWPAAGAAAAAGYRVQLADEARFTHPLVDAHTETNEVALPRPGSGFYYVRVAREGKGGGKAAVSEAAFSAPQRIEVVQYLRDGTGQPVASAGGMIRRGQ</sequence>
<dbReference type="Proteomes" id="UP000177515">
    <property type="component" value="Chromosome 2"/>
</dbReference>
<protein>
    <recommendedName>
        <fullName evidence="2">LysM domain-containing protein</fullName>
    </recommendedName>
</protein>